<feature type="transmembrane region" description="Helical" evidence="2">
    <location>
        <begin position="365"/>
        <end position="385"/>
    </location>
</feature>
<dbReference type="GO" id="GO:0005886">
    <property type="term" value="C:plasma membrane"/>
    <property type="evidence" value="ECO:0007669"/>
    <property type="project" value="TreeGrafter"/>
</dbReference>
<evidence type="ECO:0000256" key="2">
    <source>
        <dbReference type="SAM" id="Phobius"/>
    </source>
</evidence>
<proteinExistence type="predicted"/>
<dbReference type="EMBL" id="CP022356">
    <property type="protein sequence ID" value="ASK79268.1"/>
    <property type="molecule type" value="Genomic_DNA"/>
</dbReference>
<dbReference type="InterPro" id="IPR050222">
    <property type="entry name" value="MATE_MdtK"/>
</dbReference>
<feature type="transmembrane region" description="Helical" evidence="2">
    <location>
        <begin position="93"/>
        <end position="115"/>
    </location>
</feature>
<feature type="transmembrane region" description="Helical" evidence="2">
    <location>
        <begin position="135"/>
        <end position="158"/>
    </location>
</feature>
<feature type="transmembrane region" description="Helical" evidence="2">
    <location>
        <begin position="200"/>
        <end position="221"/>
    </location>
</feature>
<keyword evidence="1" id="KW-0813">Transport</keyword>
<feature type="transmembrane region" description="Helical" evidence="2">
    <location>
        <begin position="20"/>
        <end position="43"/>
    </location>
</feature>
<keyword evidence="2" id="KW-1133">Transmembrane helix</keyword>
<evidence type="ECO:0000256" key="1">
    <source>
        <dbReference type="ARBA" id="ARBA00022448"/>
    </source>
</evidence>
<dbReference type="InterPro" id="IPR002528">
    <property type="entry name" value="MATE_fam"/>
</dbReference>
<dbReference type="PANTHER" id="PTHR43298">
    <property type="entry name" value="MULTIDRUG RESISTANCE PROTEIN NORM-RELATED"/>
    <property type="match status" value="1"/>
</dbReference>
<feature type="transmembrane region" description="Helical" evidence="2">
    <location>
        <begin position="49"/>
        <end position="72"/>
    </location>
</feature>
<feature type="transmembrane region" description="Helical" evidence="2">
    <location>
        <begin position="284"/>
        <end position="303"/>
    </location>
</feature>
<name>A0A220VFS3_9GAMM</name>
<dbReference type="Proteomes" id="UP000242175">
    <property type="component" value="Chromosome small"/>
</dbReference>
<keyword evidence="2" id="KW-0472">Membrane</keyword>
<dbReference type="AlphaFoldDB" id="A0A220VFS3"/>
<dbReference type="Pfam" id="PF01554">
    <property type="entry name" value="MatE"/>
    <property type="match status" value="2"/>
</dbReference>
<dbReference type="PANTHER" id="PTHR43298:SF2">
    <property type="entry name" value="FMN_FAD EXPORTER YEEO-RELATED"/>
    <property type="match status" value="1"/>
</dbReference>
<feature type="transmembrane region" description="Helical" evidence="2">
    <location>
        <begin position="170"/>
        <end position="188"/>
    </location>
</feature>
<accession>A0A220VFS3</accession>
<dbReference type="RefSeq" id="WP_089074176.1">
    <property type="nucleotide sequence ID" value="NZ_CBCSAM010000002.1"/>
</dbReference>
<evidence type="ECO:0000313" key="4">
    <source>
        <dbReference type="Proteomes" id="UP000242175"/>
    </source>
</evidence>
<evidence type="ECO:0000313" key="3">
    <source>
        <dbReference type="EMBL" id="ASK79268.1"/>
    </source>
</evidence>
<keyword evidence="4" id="KW-1185">Reference proteome</keyword>
<protein>
    <submittedName>
        <fullName evidence="3">Uncharacterized protein</fullName>
    </submittedName>
</protein>
<keyword evidence="2" id="KW-0812">Transmembrane</keyword>
<gene>
    <name evidence="3" type="ORF">CF386_09360</name>
</gene>
<dbReference type="KEGG" id="pmai:CF386_09360"/>
<feature type="transmembrane region" description="Helical" evidence="2">
    <location>
        <begin position="324"/>
        <end position="345"/>
    </location>
</feature>
<organism evidence="3 4">
    <name type="scientific">Paraphotobacterium marinum</name>
    <dbReference type="NCBI Taxonomy" id="1755811"/>
    <lineage>
        <taxon>Bacteria</taxon>
        <taxon>Pseudomonadati</taxon>
        <taxon>Pseudomonadota</taxon>
        <taxon>Gammaproteobacteria</taxon>
        <taxon>Vibrionales</taxon>
        <taxon>Vibrionaceae</taxon>
        <taxon>Paraphotobacterium</taxon>
    </lineage>
</organism>
<feature type="transmembrane region" description="Helical" evidence="2">
    <location>
        <begin position="422"/>
        <end position="441"/>
    </location>
</feature>
<dbReference type="OrthoDB" id="9780160at2"/>
<dbReference type="GO" id="GO:0042910">
    <property type="term" value="F:xenobiotic transmembrane transporter activity"/>
    <property type="evidence" value="ECO:0007669"/>
    <property type="project" value="InterPro"/>
</dbReference>
<sequence>MKSANIQLLTFPLFKNTLKVYSSCLVTSFLSLLGYIISVLYISKLNENAIAASGLIESSLATTYVVCFGLLNSVTLLSAKSFGEKNPFKSIEILINSLVYTIPVVLIPCFIIYYSDSIFLSLGQPKEVVSYAYQVLFISIIDFPLAILSFTFSQFLLAQNYQKITVNITIFKFSIQVFLCYFMIHGFADFKGFGLNGLVYTWILTDLIAVLFYITFCYFKFLKSTQISSYSSLIKLGTLLQLFKLGIPSAIESSSVILVYSFIIVIIGWSGVHELTMQQVINQYANIFTTPFSVLMSAGAILAGQGYGELDKSKISIHRKNLLLIGYIQFIFICAVLLSSSNFLVRSYIGSESILTEHEIWITKLMLSLIGIKLIFDIYLWTNMGCLRGMFDVKSPMYIQVLLAYFIQLPCCYILSYNLGYGVTGFVVANIIVTILGAFLMNMRFKQQYINICF</sequence>
<feature type="transmembrane region" description="Helical" evidence="2">
    <location>
        <begin position="397"/>
        <end position="416"/>
    </location>
</feature>
<reference evidence="3 4" key="1">
    <citation type="journal article" date="2016" name="Int. J. Syst. Evol. Microbiol.">
        <title>Paraphotobacterium marinum gen. nov., sp. nov., a member of the family Vibrionaceae, isolated from surface seawater.</title>
        <authorList>
            <person name="Huang Z."/>
            <person name="Dong C."/>
            <person name="Shao Z."/>
        </authorList>
    </citation>
    <scope>NUCLEOTIDE SEQUENCE [LARGE SCALE GENOMIC DNA]</scope>
    <source>
        <strain evidence="3 4">NSCS20N07D</strain>
    </source>
</reference>
<dbReference type="GO" id="GO:0015297">
    <property type="term" value="F:antiporter activity"/>
    <property type="evidence" value="ECO:0007669"/>
    <property type="project" value="InterPro"/>
</dbReference>
<feature type="transmembrane region" description="Helical" evidence="2">
    <location>
        <begin position="242"/>
        <end position="272"/>
    </location>
</feature>